<organism evidence="3 4">
    <name type="scientific">Marinilabilia rubra</name>
    <dbReference type="NCBI Taxonomy" id="2162893"/>
    <lineage>
        <taxon>Bacteria</taxon>
        <taxon>Pseudomonadati</taxon>
        <taxon>Bacteroidota</taxon>
        <taxon>Bacteroidia</taxon>
        <taxon>Marinilabiliales</taxon>
        <taxon>Marinilabiliaceae</taxon>
        <taxon>Marinilabilia</taxon>
    </lineage>
</organism>
<evidence type="ECO:0000259" key="2">
    <source>
        <dbReference type="PROSITE" id="PS51412"/>
    </source>
</evidence>
<keyword evidence="1" id="KW-0732">Signal</keyword>
<dbReference type="PROSITE" id="PS51412">
    <property type="entry name" value="MACPF_2"/>
    <property type="match status" value="1"/>
</dbReference>
<dbReference type="PANTHER" id="PTHR46549">
    <property type="entry name" value="MACPF DOMAIN-CONTAINING PROTEIN"/>
    <property type="match status" value="1"/>
</dbReference>
<dbReference type="Gene3D" id="2.80.10.50">
    <property type="match status" value="2"/>
</dbReference>
<protein>
    <recommendedName>
        <fullName evidence="2">MACPF domain-containing protein</fullName>
    </recommendedName>
</protein>
<gene>
    <name evidence="3" type="ORF">DDZ16_04005</name>
</gene>
<dbReference type="AlphaFoldDB" id="A0A2U2BCG7"/>
<keyword evidence="4" id="KW-1185">Reference proteome</keyword>
<feature type="chain" id="PRO_5015751111" description="MACPF domain-containing protein" evidence="1">
    <location>
        <begin position="22"/>
        <end position="629"/>
    </location>
</feature>
<dbReference type="Pfam" id="PF01823">
    <property type="entry name" value="MACPF"/>
    <property type="match status" value="1"/>
</dbReference>
<evidence type="ECO:0000313" key="3">
    <source>
        <dbReference type="EMBL" id="PWE00765.1"/>
    </source>
</evidence>
<dbReference type="InterPro" id="IPR035992">
    <property type="entry name" value="Ricin_B-like_lectins"/>
</dbReference>
<proteinExistence type="predicted"/>
<dbReference type="Proteomes" id="UP000244956">
    <property type="component" value="Unassembled WGS sequence"/>
</dbReference>
<accession>A0A2U2BCG7</accession>
<feature type="domain" description="MACPF" evidence="2">
    <location>
        <begin position="14"/>
        <end position="323"/>
    </location>
</feature>
<comment type="caution">
    <text evidence="3">The sequence shown here is derived from an EMBL/GenBank/DDBJ whole genome shotgun (WGS) entry which is preliminary data.</text>
</comment>
<dbReference type="EMBL" id="QEWP01000002">
    <property type="protein sequence ID" value="PWE00765.1"/>
    <property type="molecule type" value="Genomic_DNA"/>
</dbReference>
<dbReference type="InterPro" id="IPR020864">
    <property type="entry name" value="MACPF"/>
</dbReference>
<dbReference type="OrthoDB" id="1038436at2"/>
<feature type="signal peptide" evidence="1">
    <location>
        <begin position="1"/>
        <end position="21"/>
    </location>
</feature>
<sequence length="629" mass="71788">MVRITSLLTLLLILLGNNSLAQDLAPGTDIVGYGYDIFGEYANQKSKKRYCLFEYTNNEEKVITSKTYLVPKNVIVENISEHIVKTVSGESMREYAQSLSAKAGLSVDAFAFSGSVESSFNKSGSGMKKHYYHTYMDANTKWRISLDIRGDYVDPLKEMLEPRFANDLKNMPAKTLFETYGTHYIASAYLGGRADFKTKTVMSSKTNTEEIGMAVEAKYHAVSANASLDKKHKQTLSNSKTKTRLTVVGGNSEYANNINDPVTYEKWASGIAEAPVLCDFEEGSLRPIWELAETEARKNELKAAFNKLLQDYPLPAKMANVVSLKDDAYMVKNKACGLFWDFDGSNLNAKKYSKLKLNRKDSRYEDKQGFDRIIKLIPNEENPEFVRIQPQHYPTFLHLSKTQDYINLHAGNEINPGKDFKLEPVDDEDGYYYIKIRKTDQYLTAPGGTDTQEDAVISLNDFTGEENQKWKLEEFDPKNIAFPETAFYAVKSFAADKYWDFPGKFPDISGNKLRSYTMGKQEGDRVYKFARLSESDEFLIRPGHESSRVLTARKVGEQLFAFDQKRSDNQLFTFEYAGKPRAYKIRHKGTGKYIHLRSDRTNMNGAEIKIYHGQANKDYQMWELIFHKK</sequence>
<dbReference type="SUPFAM" id="SSF50370">
    <property type="entry name" value="Ricin B-like lectins"/>
    <property type="match status" value="1"/>
</dbReference>
<dbReference type="RefSeq" id="WP_109263136.1">
    <property type="nucleotide sequence ID" value="NZ_QEWP01000002.1"/>
</dbReference>
<evidence type="ECO:0000256" key="1">
    <source>
        <dbReference type="SAM" id="SignalP"/>
    </source>
</evidence>
<dbReference type="CDD" id="cd00161">
    <property type="entry name" value="beta-trefoil_Ricin-like"/>
    <property type="match status" value="1"/>
</dbReference>
<name>A0A2U2BCG7_9BACT</name>
<dbReference type="PANTHER" id="PTHR46549:SF1">
    <property type="entry name" value="MACPF DOMAIN-CONTAINING PROTEIN"/>
    <property type="match status" value="1"/>
</dbReference>
<evidence type="ECO:0000313" key="4">
    <source>
        <dbReference type="Proteomes" id="UP000244956"/>
    </source>
</evidence>
<reference evidence="3 4" key="1">
    <citation type="submission" date="2018-05" db="EMBL/GenBank/DDBJ databases">
        <title>Marinilabilia rubrum sp. nov., isolated from saltern sediment.</title>
        <authorList>
            <person name="Zhang R."/>
        </authorList>
    </citation>
    <scope>NUCLEOTIDE SEQUENCE [LARGE SCALE GENOMIC DNA]</scope>
    <source>
        <strain evidence="3 4">WTE16</strain>
    </source>
</reference>